<dbReference type="PANTHER" id="PTHR30007:SF0">
    <property type="entry name" value="TRANSPOSASE"/>
    <property type="match status" value="1"/>
</dbReference>
<name>A0AAC9VM83_9ENTR</name>
<dbReference type="Pfam" id="PF13586">
    <property type="entry name" value="DDE_Tnp_1_2"/>
    <property type="match status" value="1"/>
</dbReference>
<geneLocation type="plasmid" evidence="2 3">
    <name>p1_M47_H.defensa</name>
</geneLocation>
<protein>
    <recommendedName>
        <fullName evidence="1">Transposase DDE domain-containing protein</fullName>
    </recommendedName>
</protein>
<keyword evidence="2" id="KW-0614">Plasmid</keyword>
<accession>A0AAC9VM83</accession>
<sequence>MKDVFAVLPIRWIVERTFAWLNGFRRLAKDVEILTSTAENIVRIAMVRLTLAKIP</sequence>
<dbReference type="Proteomes" id="UP000792865">
    <property type="component" value="Plasmid p1_M47_H.defensa"/>
</dbReference>
<evidence type="ECO:0000313" key="2">
    <source>
        <dbReference type="EMBL" id="ASV34465.1"/>
    </source>
</evidence>
<reference evidence="2" key="1">
    <citation type="submission" date="2017-08" db="EMBL/GenBank/DDBJ databases">
        <title>Genome sequence of Candidatus Hamiltonella defensa from Acyrthosiphon pisum strain MI47.</title>
        <authorList>
            <person name="Patel V.A."/>
            <person name="Chevignon G."/>
            <person name="Russell J.A."/>
            <person name="Oliver K.M."/>
        </authorList>
    </citation>
    <scope>NUCLEOTIDE SEQUENCE</scope>
    <source>
        <strain evidence="2">MI47</strain>
        <plasmid evidence="2">p1_M47_H.defensa</plasmid>
    </source>
</reference>
<feature type="domain" description="Transposase DDE" evidence="1">
    <location>
        <begin position="5"/>
        <end position="51"/>
    </location>
</feature>
<dbReference type="InterPro" id="IPR025668">
    <property type="entry name" value="Tnp_DDE_dom"/>
</dbReference>
<evidence type="ECO:0000313" key="3">
    <source>
        <dbReference type="Proteomes" id="UP000792865"/>
    </source>
</evidence>
<dbReference type="AlphaFoldDB" id="A0AAC9VM83"/>
<dbReference type="RefSeq" id="WP_095034880.1">
    <property type="nucleotide sequence ID" value="NZ_CAWNYN010000002.1"/>
</dbReference>
<proteinExistence type="predicted"/>
<evidence type="ECO:0000259" key="1">
    <source>
        <dbReference type="Pfam" id="PF13586"/>
    </source>
</evidence>
<dbReference type="EMBL" id="CP022933">
    <property type="protein sequence ID" value="ASV34465.1"/>
    <property type="molecule type" value="Genomic_DNA"/>
</dbReference>
<gene>
    <name evidence="2" type="ORF">CJJ18_10580</name>
</gene>
<dbReference type="PANTHER" id="PTHR30007">
    <property type="entry name" value="PHP DOMAIN PROTEIN"/>
    <property type="match status" value="1"/>
</dbReference>
<organism evidence="2 3">
    <name type="scientific">Candidatus Williamhamiltonella defendens</name>
    <dbReference type="NCBI Taxonomy" id="138072"/>
    <lineage>
        <taxon>Bacteria</taxon>
        <taxon>Pseudomonadati</taxon>
        <taxon>Pseudomonadota</taxon>
        <taxon>Gammaproteobacteria</taxon>
        <taxon>Enterobacterales</taxon>
        <taxon>Enterobacteriaceae</taxon>
        <taxon>aphid secondary symbionts</taxon>
        <taxon>Candidatus Williamhamiltonella</taxon>
    </lineage>
</organism>